<dbReference type="Pfam" id="PF12625">
    <property type="entry name" value="Arabinose_bd"/>
    <property type="match status" value="1"/>
</dbReference>
<keyword evidence="1" id="KW-0805">Transcription regulation</keyword>
<keyword evidence="2" id="KW-0238">DNA-binding</keyword>
<dbReference type="SMART" id="SM00342">
    <property type="entry name" value="HTH_ARAC"/>
    <property type="match status" value="1"/>
</dbReference>
<gene>
    <name evidence="5" type="ORF">ACFFLH_05015</name>
</gene>
<dbReference type="Pfam" id="PF12833">
    <property type="entry name" value="HTH_18"/>
    <property type="match status" value="1"/>
</dbReference>
<dbReference type="Gene3D" id="1.10.10.60">
    <property type="entry name" value="Homeodomain-like"/>
    <property type="match status" value="1"/>
</dbReference>
<reference evidence="5 6" key="1">
    <citation type="submission" date="2024-09" db="EMBL/GenBank/DDBJ databases">
        <authorList>
            <person name="Sun Q."/>
            <person name="Mori K."/>
        </authorList>
    </citation>
    <scope>NUCLEOTIDE SEQUENCE [LARGE SCALE GENOMIC DNA]</scope>
    <source>
        <strain evidence="5 6">ATCC 51285</strain>
    </source>
</reference>
<evidence type="ECO:0000256" key="3">
    <source>
        <dbReference type="ARBA" id="ARBA00023163"/>
    </source>
</evidence>
<proteinExistence type="predicted"/>
<organism evidence="5 6">
    <name type="scientific">Balneatrix alpica</name>
    <dbReference type="NCBI Taxonomy" id="75684"/>
    <lineage>
        <taxon>Bacteria</taxon>
        <taxon>Pseudomonadati</taxon>
        <taxon>Pseudomonadota</taxon>
        <taxon>Gammaproteobacteria</taxon>
        <taxon>Oceanospirillales</taxon>
        <taxon>Balneatrichaceae</taxon>
        <taxon>Balneatrix</taxon>
    </lineage>
</organism>
<evidence type="ECO:0000256" key="1">
    <source>
        <dbReference type="ARBA" id="ARBA00023015"/>
    </source>
</evidence>
<dbReference type="PANTHER" id="PTHR47894:SF1">
    <property type="entry name" value="HTH-TYPE TRANSCRIPTIONAL REGULATOR VQSM"/>
    <property type="match status" value="1"/>
</dbReference>
<dbReference type="EMBL" id="JBHLZN010000001">
    <property type="protein sequence ID" value="MFB9885768.1"/>
    <property type="molecule type" value="Genomic_DNA"/>
</dbReference>
<dbReference type="InterPro" id="IPR032687">
    <property type="entry name" value="AraC-type_N"/>
</dbReference>
<keyword evidence="3" id="KW-0804">Transcription</keyword>
<comment type="caution">
    <text evidence="5">The sequence shown here is derived from an EMBL/GenBank/DDBJ whole genome shotgun (WGS) entry which is preliminary data.</text>
</comment>
<evidence type="ECO:0000259" key="4">
    <source>
        <dbReference type="PROSITE" id="PS01124"/>
    </source>
</evidence>
<evidence type="ECO:0000313" key="6">
    <source>
        <dbReference type="Proteomes" id="UP001589628"/>
    </source>
</evidence>
<name>A0ABV5Z932_9GAMM</name>
<dbReference type="InterPro" id="IPR009057">
    <property type="entry name" value="Homeodomain-like_sf"/>
</dbReference>
<protein>
    <submittedName>
        <fullName evidence="5">Helix-turn-helix domain-containing protein</fullName>
    </submittedName>
</protein>
<dbReference type="RefSeq" id="WP_027313835.1">
    <property type="nucleotide sequence ID" value="NZ_JBHLZN010000001.1"/>
</dbReference>
<dbReference type="PROSITE" id="PS01124">
    <property type="entry name" value="HTH_ARAC_FAMILY_2"/>
    <property type="match status" value="1"/>
</dbReference>
<evidence type="ECO:0000313" key="5">
    <source>
        <dbReference type="EMBL" id="MFB9885768.1"/>
    </source>
</evidence>
<dbReference type="Proteomes" id="UP001589628">
    <property type="component" value="Unassembled WGS sequence"/>
</dbReference>
<feature type="domain" description="HTH araC/xylS-type" evidence="4">
    <location>
        <begin position="266"/>
        <end position="345"/>
    </location>
</feature>
<dbReference type="InterPro" id="IPR018060">
    <property type="entry name" value="HTH_AraC"/>
</dbReference>
<dbReference type="PANTHER" id="PTHR47894">
    <property type="entry name" value="HTH-TYPE TRANSCRIPTIONAL REGULATOR GADX"/>
    <property type="match status" value="1"/>
</dbReference>
<dbReference type="SUPFAM" id="SSF46689">
    <property type="entry name" value="Homeodomain-like"/>
    <property type="match status" value="1"/>
</dbReference>
<keyword evidence="6" id="KW-1185">Reference proteome</keyword>
<sequence>MAIEAGVLASWLGVVSQGMSLCGVEPGRLLEYRGLEQQGLVPKGFNWGGGHERVSQRLLSQMLVKGRQLSQREDFILVVAKQVRPPSWYALGFAIWASSSLLQALELLRDYVRVFADAYQVELQLEQDQLRLQIGGVPGLADALTELDWQLLAATIALTVRHLHPQRLRPTQAALPGHPPSTESVKQSWQRVMGSQLLWQSAQGVELVYPLTALQQPLSGADPQLQRIHLNLLQAYLAQLDTQYWGKRLYLALLQQSQWPRNLQTQVAPLLGTSRRTLQRRLQQEGLSFQQIADQARYALACRYLQEARLSMGEISYQLGFANTANFYRAFRRWSGLAPGAYQSLRQRIQG</sequence>
<accession>A0ABV5Z932</accession>
<evidence type="ECO:0000256" key="2">
    <source>
        <dbReference type="ARBA" id="ARBA00023125"/>
    </source>
</evidence>